<dbReference type="AlphaFoldDB" id="A0A0G0LJ81"/>
<dbReference type="PIRSF" id="PIRSF038471">
    <property type="entry name" value="MreC"/>
    <property type="match status" value="1"/>
</dbReference>
<gene>
    <name evidence="7" type="ORF">UT11_C0042G0004</name>
</gene>
<evidence type="ECO:0000256" key="1">
    <source>
        <dbReference type="ARBA" id="ARBA00009369"/>
    </source>
</evidence>
<dbReference type="GO" id="GO:0008360">
    <property type="term" value="P:regulation of cell shape"/>
    <property type="evidence" value="ECO:0007669"/>
    <property type="project" value="UniProtKB-KW"/>
</dbReference>
<dbReference type="InterPro" id="IPR007221">
    <property type="entry name" value="MreC"/>
</dbReference>
<proteinExistence type="inferred from homology"/>
<dbReference type="Pfam" id="PF04085">
    <property type="entry name" value="MreC"/>
    <property type="match status" value="1"/>
</dbReference>
<accession>A0A0G0LJ81</accession>
<evidence type="ECO:0000313" key="7">
    <source>
        <dbReference type="EMBL" id="KKQ88010.1"/>
    </source>
</evidence>
<evidence type="ECO:0000256" key="5">
    <source>
        <dbReference type="SAM" id="Coils"/>
    </source>
</evidence>
<dbReference type="Proteomes" id="UP000033934">
    <property type="component" value="Unassembled WGS sequence"/>
</dbReference>
<reference evidence="7 8" key="1">
    <citation type="journal article" date="2015" name="Nature">
        <title>rRNA introns, odd ribosomes, and small enigmatic genomes across a large radiation of phyla.</title>
        <authorList>
            <person name="Brown C.T."/>
            <person name="Hug L.A."/>
            <person name="Thomas B.C."/>
            <person name="Sharon I."/>
            <person name="Castelle C.J."/>
            <person name="Singh A."/>
            <person name="Wilkins M.J."/>
            <person name="Williams K.H."/>
            <person name="Banfield J.F."/>
        </authorList>
    </citation>
    <scope>NUCLEOTIDE SEQUENCE [LARGE SCALE GENOMIC DNA]</scope>
</reference>
<name>A0A0G0LJ81_9BACT</name>
<comment type="similarity">
    <text evidence="1">Belongs to the MreC family.</text>
</comment>
<evidence type="ECO:0000256" key="4">
    <source>
        <dbReference type="ARBA" id="ARBA00032089"/>
    </source>
</evidence>
<dbReference type="EMBL" id="LBVO01000042">
    <property type="protein sequence ID" value="KKQ88010.1"/>
    <property type="molecule type" value="Genomic_DNA"/>
</dbReference>
<protein>
    <recommendedName>
        <fullName evidence="2">Cell shape-determining protein MreC</fullName>
    </recommendedName>
    <alternativeName>
        <fullName evidence="4">Cell shape protein MreC</fullName>
    </alternativeName>
</protein>
<evidence type="ECO:0000259" key="6">
    <source>
        <dbReference type="Pfam" id="PF04085"/>
    </source>
</evidence>
<evidence type="ECO:0000256" key="2">
    <source>
        <dbReference type="ARBA" id="ARBA00013855"/>
    </source>
</evidence>
<organism evidence="7 8">
    <name type="scientific">Berkelbacteria bacterium GW2011_GWA2_38_9</name>
    <dbReference type="NCBI Taxonomy" id="1618334"/>
    <lineage>
        <taxon>Bacteria</taxon>
        <taxon>Candidatus Berkelbacteria</taxon>
    </lineage>
</organism>
<dbReference type="InterPro" id="IPR042175">
    <property type="entry name" value="Cell/Rod_MreC_2"/>
</dbReference>
<dbReference type="GO" id="GO:0005886">
    <property type="term" value="C:plasma membrane"/>
    <property type="evidence" value="ECO:0007669"/>
    <property type="project" value="TreeGrafter"/>
</dbReference>
<comment type="caution">
    <text evidence="7">The sequence shown here is derived from an EMBL/GenBank/DDBJ whole genome shotgun (WGS) entry which is preliminary data.</text>
</comment>
<dbReference type="NCBIfam" id="TIGR00219">
    <property type="entry name" value="mreC"/>
    <property type="match status" value="1"/>
</dbReference>
<dbReference type="InterPro" id="IPR055342">
    <property type="entry name" value="MreC_beta-barrel_core"/>
</dbReference>
<keyword evidence="3" id="KW-0133">Cell shape</keyword>
<sequence>MKKLVISITLVIILIFIIPFSVSQKFRNSGRTASSPVTKVFFWLGQKIRYPIDWTSQIGQVRDENAQLKIRVAKLSSQVVKLEELKKENQNLRSELELRPAVERFQRVVATVISYGLPGNSQTIVIDQGKKSGINAGDAVVSSGYLVGKVSEVFSSSANVILITNQDSIIQAQITGSGEKGIVSGSITGVYISDLKAEIQVEAGTIVETSGLGGSMPSGLLIGETTDQKSTKEQAKNSVRLRSKVNLNNLDVVFVLTKIKEND</sequence>
<feature type="coiled-coil region" evidence="5">
    <location>
        <begin position="58"/>
        <end position="99"/>
    </location>
</feature>
<dbReference type="Gene3D" id="2.40.10.350">
    <property type="entry name" value="Rod shape-determining protein MreC, domain 2"/>
    <property type="match status" value="1"/>
</dbReference>
<dbReference type="InterPro" id="IPR042177">
    <property type="entry name" value="Cell/Rod_1"/>
</dbReference>
<dbReference type="PANTHER" id="PTHR34138">
    <property type="entry name" value="CELL SHAPE-DETERMINING PROTEIN MREC"/>
    <property type="match status" value="1"/>
</dbReference>
<evidence type="ECO:0000256" key="3">
    <source>
        <dbReference type="ARBA" id="ARBA00022960"/>
    </source>
</evidence>
<dbReference type="PANTHER" id="PTHR34138:SF1">
    <property type="entry name" value="CELL SHAPE-DETERMINING PROTEIN MREC"/>
    <property type="match status" value="1"/>
</dbReference>
<feature type="domain" description="Rod shape-determining protein MreC beta-barrel core" evidence="6">
    <location>
        <begin position="113"/>
        <end position="256"/>
    </location>
</feature>
<evidence type="ECO:0000313" key="8">
    <source>
        <dbReference type="Proteomes" id="UP000033934"/>
    </source>
</evidence>
<keyword evidence="5" id="KW-0175">Coiled coil</keyword>
<dbReference type="Gene3D" id="2.40.10.340">
    <property type="entry name" value="Rod shape-determining protein MreC, domain 1"/>
    <property type="match status" value="1"/>
</dbReference>